<feature type="transmembrane region" description="Helical" evidence="8">
    <location>
        <begin position="138"/>
        <end position="156"/>
    </location>
</feature>
<dbReference type="STRING" id="1586287.BBK82_40035"/>
<evidence type="ECO:0000313" key="9">
    <source>
        <dbReference type="EMBL" id="ANZ41246.1"/>
    </source>
</evidence>
<name>A0A1B2HU30_9PSEU</name>
<keyword evidence="5 8" id="KW-0812">Transmembrane</keyword>
<gene>
    <name evidence="9" type="ORF">BBK82_40035</name>
</gene>
<evidence type="ECO:0000256" key="2">
    <source>
        <dbReference type="ARBA" id="ARBA00010735"/>
    </source>
</evidence>
<reference evidence="9 10" key="1">
    <citation type="submission" date="2016-07" db="EMBL/GenBank/DDBJ databases">
        <title>Complete genome sequence of the Lentzea guizhouensis DHS C013.</title>
        <authorList>
            <person name="Cao C."/>
        </authorList>
    </citation>
    <scope>NUCLEOTIDE SEQUENCE [LARGE SCALE GENOMIC DNA]</scope>
    <source>
        <strain evidence="9 10">DHS C013</strain>
    </source>
</reference>
<evidence type="ECO:0008006" key="11">
    <source>
        <dbReference type="Google" id="ProtNLM"/>
    </source>
</evidence>
<keyword evidence="4" id="KW-1003">Cell membrane</keyword>
<dbReference type="GO" id="GO:1903785">
    <property type="term" value="P:L-valine transmembrane transport"/>
    <property type="evidence" value="ECO:0007669"/>
    <property type="project" value="TreeGrafter"/>
</dbReference>
<evidence type="ECO:0000256" key="4">
    <source>
        <dbReference type="ARBA" id="ARBA00022475"/>
    </source>
</evidence>
<dbReference type="KEGG" id="led:BBK82_40035"/>
<dbReference type="GO" id="GO:0005886">
    <property type="term" value="C:plasma membrane"/>
    <property type="evidence" value="ECO:0007669"/>
    <property type="project" value="UniProtKB-SubCell"/>
</dbReference>
<dbReference type="EMBL" id="CP016793">
    <property type="protein sequence ID" value="ANZ41246.1"/>
    <property type="molecule type" value="Genomic_DNA"/>
</dbReference>
<keyword evidence="3" id="KW-0813">Transport</keyword>
<proteinExistence type="inferred from homology"/>
<dbReference type="InterPro" id="IPR011606">
    <property type="entry name" value="Brnchd-chn_aa_trnsp_permease"/>
</dbReference>
<sequence length="201" mass="20333">MATAAFLFGISFGAVATTAGFGIESALVMSATTFGGAAQVGSAAVLAAGGGAVSAILAGVLLNLRYLPMGVTASTAYKGPWYSRAAQAQLLGDETWALSRTPDGGHDARLLLQAGAAVYVVWLAGTAIGVFAFKNVSVEAWGLDMVSPAIFFALLWNQLDSPKTRIAALTAVATALILVPFTPAGVPIAVASLVCLMGLVK</sequence>
<evidence type="ECO:0000256" key="8">
    <source>
        <dbReference type="SAM" id="Phobius"/>
    </source>
</evidence>
<keyword evidence="10" id="KW-1185">Reference proteome</keyword>
<dbReference type="PANTHER" id="PTHR34979:SF1">
    <property type="entry name" value="INNER MEMBRANE PROTEIN YGAZ"/>
    <property type="match status" value="1"/>
</dbReference>
<evidence type="ECO:0000256" key="1">
    <source>
        <dbReference type="ARBA" id="ARBA00004651"/>
    </source>
</evidence>
<keyword evidence="7 8" id="KW-0472">Membrane</keyword>
<keyword evidence="6 8" id="KW-1133">Transmembrane helix</keyword>
<protein>
    <recommendedName>
        <fullName evidence="11">Branched-chain amino acid permease</fullName>
    </recommendedName>
</protein>
<organism evidence="9 10">
    <name type="scientific">Lentzea guizhouensis</name>
    <dbReference type="NCBI Taxonomy" id="1586287"/>
    <lineage>
        <taxon>Bacteria</taxon>
        <taxon>Bacillati</taxon>
        <taxon>Actinomycetota</taxon>
        <taxon>Actinomycetes</taxon>
        <taxon>Pseudonocardiales</taxon>
        <taxon>Pseudonocardiaceae</taxon>
        <taxon>Lentzea</taxon>
    </lineage>
</organism>
<evidence type="ECO:0000256" key="6">
    <source>
        <dbReference type="ARBA" id="ARBA00022989"/>
    </source>
</evidence>
<dbReference type="Pfam" id="PF03591">
    <property type="entry name" value="AzlC"/>
    <property type="match status" value="1"/>
</dbReference>
<feature type="transmembrane region" description="Helical" evidence="8">
    <location>
        <begin position="40"/>
        <end position="64"/>
    </location>
</feature>
<comment type="subcellular location">
    <subcellularLocation>
        <location evidence="1">Cell membrane</location>
        <topology evidence="1">Multi-pass membrane protein</topology>
    </subcellularLocation>
</comment>
<dbReference type="AlphaFoldDB" id="A0A1B2HU30"/>
<feature type="transmembrane region" description="Helical" evidence="8">
    <location>
        <begin position="110"/>
        <end position="132"/>
    </location>
</feature>
<dbReference type="Proteomes" id="UP000093053">
    <property type="component" value="Chromosome"/>
</dbReference>
<comment type="similarity">
    <text evidence="2">Belongs to the AzlC family.</text>
</comment>
<evidence type="ECO:0000313" key="10">
    <source>
        <dbReference type="Proteomes" id="UP000093053"/>
    </source>
</evidence>
<evidence type="ECO:0000256" key="7">
    <source>
        <dbReference type="ARBA" id="ARBA00023136"/>
    </source>
</evidence>
<evidence type="ECO:0000256" key="5">
    <source>
        <dbReference type="ARBA" id="ARBA00022692"/>
    </source>
</evidence>
<accession>A0A1B2HU30</accession>
<dbReference type="PANTHER" id="PTHR34979">
    <property type="entry name" value="INNER MEMBRANE PROTEIN YGAZ"/>
    <property type="match status" value="1"/>
</dbReference>
<feature type="transmembrane region" description="Helical" evidence="8">
    <location>
        <begin position="168"/>
        <end position="200"/>
    </location>
</feature>
<evidence type="ECO:0000256" key="3">
    <source>
        <dbReference type="ARBA" id="ARBA00022448"/>
    </source>
</evidence>